<dbReference type="InterPro" id="IPR031701">
    <property type="entry name" value="SIX1_SD"/>
</dbReference>
<proteinExistence type="predicted"/>
<feature type="compositionally biased region" description="Basic and acidic residues" evidence="5">
    <location>
        <begin position="208"/>
        <end position="218"/>
    </location>
</feature>
<dbReference type="GO" id="GO:0000981">
    <property type="term" value="F:DNA-binding transcription factor activity, RNA polymerase II-specific"/>
    <property type="evidence" value="ECO:0007669"/>
    <property type="project" value="InterPro"/>
</dbReference>
<dbReference type="InterPro" id="IPR009057">
    <property type="entry name" value="Homeodomain-like_sf"/>
</dbReference>
<name>A0A8C0TQJ5_CANLF</name>
<keyword evidence="3 4" id="KW-0539">Nucleus</keyword>
<feature type="domain" description="Homeobox" evidence="6">
    <location>
        <begin position="154"/>
        <end position="195"/>
    </location>
</feature>
<evidence type="ECO:0000256" key="4">
    <source>
        <dbReference type="PROSITE-ProRule" id="PRU00108"/>
    </source>
</evidence>
<dbReference type="Pfam" id="PF16878">
    <property type="entry name" value="SIX1_SD"/>
    <property type="match status" value="1"/>
</dbReference>
<organism evidence="7 8">
    <name type="scientific">Canis lupus familiaris</name>
    <name type="common">Dog</name>
    <name type="synonym">Canis familiaris</name>
    <dbReference type="NCBI Taxonomy" id="9615"/>
    <lineage>
        <taxon>Eukaryota</taxon>
        <taxon>Metazoa</taxon>
        <taxon>Chordata</taxon>
        <taxon>Craniata</taxon>
        <taxon>Vertebrata</taxon>
        <taxon>Euteleostomi</taxon>
        <taxon>Mammalia</taxon>
        <taxon>Eutheria</taxon>
        <taxon>Laurasiatheria</taxon>
        <taxon>Carnivora</taxon>
        <taxon>Caniformia</taxon>
        <taxon>Canidae</taxon>
        <taxon>Canis</taxon>
    </lineage>
</organism>
<dbReference type="Pfam" id="PF05920">
    <property type="entry name" value="Homeobox_KN"/>
    <property type="match status" value="1"/>
</dbReference>
<feature type="DNA-binding region" description="Homeobox" evidence="4">
    <location>
        <begin position="156"/>
        <end position="196"/>
    </location>
</feature>
<evidence type="ECO:0000256" key="1">
    <source>
        <dbReference type="ARBA" id="ARBA00023125"/>
    </source>
</evidence>
<dbReference type="FunFam" id="1.10.10.60:FF:000412">
    <property type="entry name" value="Anomalous homeobox"/>
    <property type="match status" value="1"/>
</dbReference>
<reference evidence="7" key="1">
    <citation type="submission" date="2018-10" db="EMBL/GenBank/DDBJ databases">
        <title>De novo assembly of a Great Dane genome.</title>
        <authorList>
            <person name="Kidd J.M."/>
            <person name="Pendleton A.L."/>
            <person name="Shen F."/>
            <person name="Emery S."/>
        </authorList>
    </citation>
    <scope>NUCLEOTIDE SEQUENCE [LARGE SCALE GENOMIC DNA]</scope>
    <source>
        <strain evidence="7">Great Dane</strain>
    </source>
</reference>
<accession>A0A8C0TQJ5</accession>
<dbReference type="PANTHER" id="PTHR10390:SF34">
    <property type="entry name" value="ANOMALOUS HOMEOBOX PROTEIN"/>
    <property type="match status" value="1"/>
</dbReference>
<comment type="subcellular location">
    <subcellularLocation>
        <location evidence="4">Nucleus</location>
    </subcellularLocation>
</comment>
<dbReference type="InterPro" id="IPR008422">
    <property type="entry name" value="KN_HD"/>
</dbReference>
<dbReference type="GO" id="GO:0005634">
    <property type="term" value="C:nucleus"/>
    <property type="evidence" value="ECO:0007669"/>
    <property type="project" value="UniProtKB-SubCell"/>
</dbReference>
<dbReference type="PROSITE" id="PS00027">
    <property type="entry name" value="HOMEOBOX_1"/>
    <property type="match status" value="1"/>
</dbReference>
<feature type="region of interest" description="Disordered" evidence="5">
    <location>
        <begin position="201"/>
        <end position="254"/>
    </location>
</feature>
<dbReference type="Ensembl" id="ENSCAFT00040046789.1">
    <property type="protein sequence ID" value="ENSCAFP00040040842.1"/>
    <property type="gene ID" value="ENSCAFG00040025087.1"/>
</dbReference>
<dbReference type="InterPro" id="IPR001356">
    <property type="entry name" value="HD"/>
</dbReference>
<evidence type="ECO:0000256" key="3">
    <source>
        <dbReference type="ARBA" id="ARBA00023242"/>
    </source>
</evidence>
<sequence length="377" mass="41381">MQSFLRLLRDRGDAEPPLAELVTLAGRLCRDLQDDPAQVQPLVTAVLDSQLRLHLLDNADVALVCARVLAQQEQHQAACRVLEGCQVPGGSQELVQLWNDIHYRLVMKRLGVVALTPVQKFRCRKRNPPPPSLCPGGLKSRNFPREVRQKLHDFASGVSPNPSKVEREHLALETSLTVEQVYNWFANYRRRQRALVQRLEPAPVDAAEDPKAKGRGSDLPRPAGQPHLGPGCVDGPRWPEEEEDEPVPFRETTQGPWESLALAPDFSGDETIMKPLPPSSNPQSMYLEEGAGTSGGQIEQRAGSFLLTQTPAQPPEFILTQSLLELAPGPSFSSRISTVDLGQPLPSSQVQWPDGQASSDAFWGARMLLELSGGSLG</sequence>
<dbReference type="SUPFAM" id="SSF46689">
    <property type="entry name" value="Homeodomain-like"/>
    <property type="match status" value="1"/>
</dbReference>
<evidence type="ECO:0000256" key="5">
    <source>
        <dbReference type="SAM" id="MobiDB-lite"/>
    </source>
</evidence>
<dbReference type="Proteomes" id="UP000694542">
    <property type="component" value="Chromosome 26"/>
</dbReference>
<keyword evidence="2 4" id="KW-0371">Homeobox</keyword>
<reference evidence="7" key="2">
    <citation type="submission" date="2025-08" db="UniProtKB">
        <authorList>
            <consortium name="Ensembl"/>
        </authorList>
    </citation>
    <scope>IDENTIFICATION</scope>
</reference>
<protein>
    <recommendedName>
        <fullName evidence="6">Homeobox domain-containing protein</fullName>
    </recommendedName>
</protein>
<dbReference type="PROSITE" id="PS50071">
    <property type="entry name" value="HOMEOBOX_2"/>
    <property type="match status" value="1"/>
</dbReference>
<dbReference type="SMART" id="SM00389">
    <property type="entry name" value="HOX"/>
    <property type="match status" value="1"/>
</dbReference>
<keyword evidence="1 4" id="KW-0238">DNA-binding</keyword>
<evidence type="ECO:0000259" key="6">
    <source>
        <dbReference type="PROSITE" id="PS50071"/>
    </source>
</evidence>
<dbReference type="CDD" id="cd00086">
    <property type="entry name" value="homeodomain"/>
    <property type="match status" value="1"/>
</dbReference>
<evidence type="ECO:0000313" key="8">
    <source>
        <dbReference type="Proteomes" id="UP000694542"/>
    </source>
</evidence>
<dbReference type="PANTHER" id="PTHR10390">
    <property type="entry name" value="HOMEOBOX PROTEIN SIX"/>
    <property type="match status" value="1"/>
</dbReference>
<dbReference type="AlphaFoldDB" id="A0A8C0TQJ5"/>
<evidence type="ECO:0000256" key="2">
    <source>
        <dbReference type="ARBA" id="ARBA00023155"/>
    </source>
</evidence>
<evidence type="ECO:0000313" key="7">
    <source>
        <dbReference type="Ensembl" id="ENSCAFP00040040842.1"/>
    </source>
</evidence>
<dbReference type="GO" id="GO:0003677">
    <property type="term" value="F:DNA binding"/>
    <property type="evidence" value="ECO:0007669"/>
    <property type="project" value="UniProtKB-UniRule"/>
</dbReference>
<dbReference type="Gene3D" id="1.10.10.60">
    <property type="entry name" value="Homeodomain-like"/>
    <property type="match status" value="1"/>
</dbReference>
<dbReference type="InterPro" id="IPR017970">
    <property type="entry name" value="Homeobox_CS"/>
</dbReference>